<evidence type="ECO:0000256" key="1">
    <source>
        <dbReference type="ARBA" id="ARBA00004114"/>
    </source>
</evidence>
<keyword evidence="5" id="KW-0227">DNA damage</keyword>
<sequence>MRRMEALFQGLQDKKMGSLFGSCEAELQELMRQIDIMLEHKKSEWEAHTETLNTLLQLRDQELSSATTREERLNQEIRSLRNQLAEQEENNRSKTTEYESQLARFREELNKLKKAYEKVQRRHQRLEMKSSSEEDRSELSRLTRRLEEFRQRSLDWEKQRLLYQQQVAALEAQRRTLAEQTEKYQEESQTRKHMLEQRSSAGRSEFQHLSGQLVRANDSLYAKEEELESVKLQLESANAQRERDGRELEQARQTIKVLQEEKAELRATIQAHTDFLEGSKAQKEELHREVLRVSDVLRDKEHNIRSLEERLKRTKLSDGHSEMEVLHSQLSISHLNEQRLQEKVTQLEDHVRSVTQQSQQFSQEMKVMAESRHLLDEEHKKCWTEIKKLKSELTQAELSYSSVLDGMRKEISQLTQELHQKDIGIASSSCNAKDWERKVQAERERADREAAEHKTSLATLETLREENRQLSEMLGKQEPDVQLALDNLECENQRLQKELSQARRNLELVLHTRQSDIQSAVEGRTQELLARHEEELKALNERLNDVSQRYEELQQTAPSKQEAAGVLQDLSRTSSLESVSSELCKVDDGNAEDSHQESQVKLMSVLLPLPPSSQPNTIASRFLQEEELRSQDLIQRLDSHIEELKQESQQTVQRIINLR</sequence>
<evidence type="ECO:0008006" key="16">
    <source>
        <dbReference type="Google" id="ProtNLM"/>
    </source>
</evidence>
<feature type="coiled-coil region" evidence="10">
    <location>
        <begin position="623"/>
        <end position="654"/>
    </location>
</feature>
<name>A0A8J6FXK5_ELECQ</name>
<comment type="subcellular location">
    <subcellularLocation>
        <location evidence="1">Cytoplasm</location>
        <location evidence="1">Cytoskeleton</location>
        <location evidence="1">Microtubule organizing center</location>
        <location evidence="1">Centrosome</location>
        <location evidence="1">Centriole</location>
    </subcellularLocation>
</comment>
<feature type="domain" description="CEP63/Deup1 CEP152 binding coiled coil" evidence="13">
    <location>
        <begin position="620"/>
        <end position="654"/>
    </location>
</feature>
<comment type="similarity">
    <text evidence="2">Belongs to the CEP63 family.</text>
</comment>
<keyword evidence="7 10" id="KW-0175">Coiled coil</keyword>
<dbReference type="InterPro" id="IPR057656">
    <property type="entry name" value="CEP63/Deup1_CC"/>
</dbReference>
<evidence type="ECO:0000256" key="4">
    <source>
        <dbReference type="ARBA" id="ARBA00022618"/>
    </source>
</evidence>
<feature type="region of interest" description="Disordered" evidence="11">
    <location>
        <begin position="121"/>
        <end position="140"/>
    </location>
</feature>
<organism evidence="14 15">
    <name type="scientific">Eleutherodactylus coqui</name>
    <name type="common">Puerto Rican coqui</name>
    <dbReference type="NCBI Taxonomy" id="57060"/>
    <lineage>
        <taxon>Eukaryota</taxon>
        <taxon>Metazoa</taxon>
        <taxon>Chordata</taxon>
        <taxon>Craniata</taxon>
        <taxon>Vertebrata</taxon>
        <taxon>Euteleostomi</taxon>
        <taxon>Amphibia</taxon>
        <taxon>Batrachia</taxon>
        <taxon>Anura</taxon>
        <taxon>Neobatrachia</taxon>
        <taxon>Hyloidea</taxon>
        <taxon>Eleutherodactylidae</taxon>
        <taxon>Eleutherodactylinae</taxon>
        <taxon>Eleutherodactylus</taxon>
        <taxon>Eleutherodactylus</taxon>
    </lineage>
</organism>
<protein>
    <recommendedName>
        <fullName evidence="16">Centrosomal protein of 63 kDa</fullName>
    </recommendedName>
</protein>
<feature type="compositionally biased region" description="Polar residues" evidence="11">
    <location>
        <begin position="197"/>
        <end position="209"/>
    </location>
</feature>
<feature type="coiled-coil region" evidence="10">
    <location>
        <begin position="297"/>
        <end position="357"/>
    </location>
</feature>
<keyword evidence="4" id="KW-0132">Cell division</keyword>
<evidence type="ECO:0000256" key="10">
    <source>
        <dbReference type="SAM" id="Coils"/>
    </source>
</evidence>
<dbReference type="PANTHER" id="PTHR18875">
    <property type="entry name" value="SARCOMA ANTIGEN NY-SAR-24/CYTOSKELETAL PROTEIN SOJO"/>
    <property type="match status" value="1"/>
</dbReference>
<feature type="region of interest" description="Disordered" evidence="11">
    <location>
        <begin position="181"/>
        <end position="209"/>
    </location>
</feature>
<evidence type="ECO:0000259" key="13">
    <source>
        <dbReference type="Pfam" id="PF25771"/>
    </source>
</evidence>
<keyword evidence="6" id="KW-0498">Mitosis</keyword>
<evidence type="ECO:0000259" key="12">
    <source>
        <dbReference type="Pfam" id="PF17045"/>
    </source>
</evidence>
<dbReference type="GO" id="GO:0006974">
    <property type="term" value="P:DNA damage response"/>
    <property type="evidence" value="ECO:0007669"/>
    <property type="project" value="UniProtKB-KW"/>
</dbReference>
<evidence type="ECO:0000313" key="14">
    <source>
        <dbReference type="EMBL" id="KAG9494520.1"/>
    </source>
</evidence>
<reference evidence="14" key="1">
    <citation type="thesis" date="2020" institute="ProQuest LLC" country="789 East Eisenhower Parkway, Ann Arbor, MI, USA">
        <title>Comparative Genomics and Chromosome Evolution.</title>
        <authorList>
            <person name="Mudd A.B."/>
        </authorList>
    </citation>
    <scope>NUCLEOTIDE SEQUENCE</scope>
    <source>
        <strain evidence="14">HN-11 Male</strain>
        <tissue evidence="14">Kidney and liver</tissue>
    </source>
</reference>
<evidence type="ECO:0000256" key="3">
    <source>
        <dbReference type="ARBA" id="ARBA00022490"/>
    </source>
</evidence>
<dbReference type="GO" id="GO:0098535">
    <property type="term" value="P:de novo centriole assembly involved in multi-ciliated epithelial cell differentiation"/>
    <property type="evidence" value="ECO:0007669"/>
    <property type="project" value="TreeGrafter"/>
</dbReference>
<feature type="coiled-coil region" evidence="10">
    <location>
        <begin position="432"/>
        <end position="556"/>
    </location>
</feature>
<evidence type="ECO:0000256" key="5">
    <source>
        <dbReference type="ARBA" id="ARBA00022763"/>
    </source>
</evidence>
<evidence type="ECO:0000256" key="9">
    <source>
        <dbReference type="ARBA" id="ARBA00023306"/>
    </source>
</evidence>
<dbReference type="Proteomes" id="UP000770717">
    <property type="component" value="Unassembled WGS sequence"/>
</dbReference>
<proteinExistence type="inferred from homology"/>
<evidence type="ECO:0000256" key="6">
    <source>
        <dbReference type="ARBA" id="ARBA00022776"/>
    </source>
</evidence>
<evidence type="ECO:0000313" key="15">
    <source>
        <dbReference type="Proteomes" id="UP000770717"/>
    </source>
</evidence>
<gene>
    <name evidence="14" type="ORF">GDO78_002048</name>
</gene>
<comment type="caution">
    <text evidence="14">The sequence shown here is derived from an EMBL/GenBank/DDBJ whole genome shotgun (WGS) entry which is preliminary data.</text>
</comment>
<accession>A0A8J6FXK5</accession>
<keyword evidence="9" id="KW-0131">Cell cycle</keyword>
<evidence type="ECO:0000256" key="7">
    <source>
        <dbReference type="ARBA" id="ARBA00023054"/>
    </source>
</evidence>
<dbReference type="GO" id="GO:0005814">
    <property type="term" value="C:centriole"/>
    <property type="evidence" value="ECO:0007669"/>
    <property type="project" value="UniProtKB-SubCell"/>
</dbReference>
<dbReference type="OrthoDB" id="10007333at2759"/>
<dbReference type="InterPro" id="IPR031470">
    <property type="entry name" value="CEP63/Deup1_N"/>
</dbReference>
<feature type="domain" description="CEP63/Deup1 N-terminal" evidence="12">
    <location>
        <begin position="22"/>
        <end position="272"/>
    </location>
</feature>
<dbReference type="Pfam" id="PF17045">
    <property type="entry name" value="CEP63"/>
    <property type="match status" value="1"/>
</dbReference>
<dbReference type="PANTHER" id="PTHR18875:SF7">
    <property type="entry name" value="CENTROSOMAL PROTEIN OF 63 KDA"/>
    <property type="match status" value="1"/>
</dbReference>
<dbReference type="EMBL" id="WNTK01000001">
    <property type="protein sequence ID" value="KAG9494520.1"/>
    <property type="molecule type" value="Genomic_DNA"/>
</dbReference>
<dbReference type="Pfam" id="PF25771">
    <property type="entry name" value="CC_CEP152-bind"/>
    <property type="match status" value="1"/>
</dbReference>
<dbReference type="GO" id="GO:0051301">
    <property type="term" value="P:cell division"/>
    <property type="evidence" value="ECO:0007669"/>
    <property type="project" value="UniProtKB-KW"/>
</dbReference>
<evidence type="ECO:0000256" key="8">
    <source>
        <dbReference type="ARBA" id="ARBA00023212"/>
    </source>
</evidence>
<evidence type="ECO:0000256" key="11">
    <source>
        <dbReference type="SAM" id="MobiDB-lite"/>
    </source>
</evidence>
<keyword evidence="3" id="KW-0963">Cytoplasm</keyword>
<evidence type="ECO:0000256" key="2">
    <source>
        <dbReference type="ARBA" id="ARBA00007181"/>
    </source>
</evidence>
<feature type="compositionally biased region" description="Basic and acidic residues" evidence="11">
    <location>
        <begin position="181"/>
        <end position="196"/>
    </location>
</feature>
<dbReference type="GO" id="GO:0007099">
    <property type="term" value="P:centriole replication"/>
    <property type="evidence" value="ECO:0007669"/>
    <property type="project" value="TreeGrafter"/>
</dbReference>
<keyword evidence="15" id="KW-1185">Reference proteome</keyword>
<dbReference type="AlphaFoldDB" id="A0A8J6FXK5"/>
<keyword evidence="8" id="KW-0206">Cytoskeleton</keyword>